<evidence type="ECO:0000256" key="1">
    <source>
        <dbReference type="ARBA" id="ARBA00004741"/>
    </source>
</evidence>
<dbReference type="InterPro" id="IPR002912">
    <property type="entry name" value="ACT_dom"/>
</dbReference>
<accession>A0A1W1BQ30</accession>
<reference evidence="9" key="1">
    <citation type="submission" date="2016-10" db="EMBL/GenBank/DDBJ databases">
        <authorList>
            <person name="de Groot N.N."/>
        </authorList>
    </citation>
    <scope>NUCLEOTIDE SEQUENCE</scope>
</reference>
<dbReference type="Gene3D" id="3.40.190.10">
    <property type="entry name" value="Periplasmic binding protein-like II"/>
    <property type="match status" value="2"/>
</dbReference>
<keyword evidence="3" id="KW-0028">Amino-acid biosynthesis</keyword>
<evidence type="ECO:0000256" key="2">
    <source>
        <dbReference type="ARBA" id="ARBA00013147"/>
    </source>
</evidence>
<dbReference type="CDD" id="cd04905">
    <property type="entry name" value="ACT_CM-PDT"/>
    <property type="match status" value="1"/>
</dbReference>
<dbReference type="SUPFAM" id="SSF53850">
    <property type="entry name" value="Periplasmic binding protein-like II"/>
    <property type="match status" value="1"/>
</dbReference>
<dbReference type="PROSITE" id="PS00857">
    <property type="entry name" value="PREPHENATE_DEHYDR_1"/>
    <property type="match status" value="1"/>
</dbReference>
<evidence type="ECO:0000256" key="3">
    <source>
        <dbReference type="ARBA" id="ARBA00022605"/>
    </source>
</evidence>
<proteinExistence type="predicted"/>
<feature type="domain" description="Prephenate dehydratase" evidence="7">
    <location>
        <begin position="6"/>
        <end position="182"/>
    </location>
</feature>
<protein>
    <recommendedName>
        <fullName evidence="2">prephenate dehydratase</fullName>
        <ecNumber evidence="2">4.2.1.51</ecNumber>
    </recommendedName>
</protein>
<dbReference type="SUPFAM" id="SSF55021">
    <property type="entry name" value="ACT-like"/>
    <property type="match status" value="1"/>
</dbReference>
<dbReference type="Pfam" id="PF00800">
    <property type="entry name" value="PDT"/>
    <property type="match status" value="1"/>
</dbReference>
<dbReference type="PROSITE" id="PS51671">
    <property type="entry name" value="ACT"/>
    <property type="match status" value="1"/>
</dbReference>
<dbReference type="PROSITE" id="PS51171">
    <property type="entry name" value="PREPHENATE_DEHYDR_3"/>
    <property type="match status" value="1"/>
</dbReference>
<dbReference type="InterPro" id="IPR008242">
    <property type="entry name" value="Chor_mutase/pphenate_deHydtase"/>
</dbReference>
<gene>
    <name evidence="9" type="ORF">MNB_SV-12-1884</name>
</gene>
<feature type="domain" description="ACT" evidence="8">
    <location>
        <begin position="197"/>
        <end position="272"/>
    </location>
</feature>
<dbReference type="GO" id="GO:0004664">
    <property type="term" value="F:prephenate dehydratase activity"/>
    <property type="evidence" value="ECO:0007669"/>
    <property type="project" value="UniProtKB-EC"/>
</dbReference>
<evidence type="ECO:0000313" key="9">
    <source>
        <dbReference type="EMBL" id="SFV55582.1"/>
    </source>
</evidence>
<evidence type="ECO:0000259" key="8">
    <source>
        <dbReference type="PROSITE" id="PS51671"/>
    </source>
</evidence>
<dbReference type="Gene3D" id="3.30.70.260">
    <property type="match status" value="1"/>
</dbReference>
<dbReference type="PANTHER" id="PTHR21022">
    <property type="entry name" value="PREPHENATE DEHYDRATASE P PROTEIN"/>
    <property type="match status" value="1"/>
</dbReference>
<evidence type="ECO:0000259" key="7">
    <source>
        <dbReference type="PROSITE" id="PS51171"/>
    </source>
</evidence>
<organism evidence="9">
    <name type="scientific">hydrothermal vent metagenome</name>
    <dbReference type="NCBI Taxonomy" id="652676"/>
    <lineage>
        <taxon>unclassified sequences</taxon>
        <taxon>metagenomes</taxon>
        <taxon>ecological metagenomes</taxon>
    </lineage>
</organism>
<dbReference type="InterPro" id="IPR018528">
    <property type="entry name" value="Preph_deHydtase_CS"/>
</dbReference>
<dbReference type="InterPro" id="IPR001086">
    <property type="entry name" value="Preph_deHydtase"/>
</dbReference>
<evidence type="ECO:0000256" key="6">
    <source>
        <dbReference type="ARBA" id="ARBA00023239"/>
    </source>
</evidence>
<sequence length="288" mass="32562">MSKKIKVSYQGIAGAYSHLACYGYFGEEIECLGNETFEDAMTQVEEGQADFAMIPIENKTAGRVDEFYGLIPEMKLQIVGEHYQKIEHCLIGLEDSTLENIQYAYSHPQGLAQCRNTLKALNIRPTAQFDTAGSAKEVKKRGDKHLSAIASSLAAKTYGLKILKENIQDQKDNFTRFIILSNSKKREIKEQREYITSIIFEVKNVPSALYQALGGFAKNSVNILKIESYIPLGRLKESHFHIDVEGSLKCHYLQDALKELELHVENFKILGSYEKSQLRIVESPMPMN</sequence>
<evidence type="ECO:0000256" key="5">
    <source>
        <dbReference type="ARBA" id="ARBA00023222"/>
    </source>
</evidence>
<dbReference type="EMBL" id="FPHE01000064">
    <property type="protein sequence ID" value="SFV55582.1"/>
    <property type="molecule type" value="Genomic_DNA"/>
</dbReference>
<dbReference type="GO" id="GO:0009094">
    <property type="term" value="P:L-phenylalanine biosynthetic process"/>
    <property type="evidence" value="ECO:0007669"/>
    <property type="project" value="UniProtKB-UniPathway"/>
</dbReference>
<dbReference type="UniPathway" id="UPA00121">
    <property type="reaction ID" value="UER00345"/>
</dbReference>
<keyword evidence="4" id="KW-0057">Aromatic amino acid biosynthesis</keyword>
<dbReference type="PIRSF" id="PIRSF001500">
    <property type="entry name" value="Chor_mut_pdt_Ppr"/>
    <property type="match status" value="1"/>
</dbReference>
<dbReference type="GO" id="GO:0005737">
    <property type="term" value="C:cytoplasm"/>
    <property type="evidence" value="ECO:0007669"/>
    <property type="project" value="TreeGrafter"/>
</dbReference>
<dbReference type="InterPro" id="IPR045865">
    <property type="entry name" value="ACT-like_dom_sf"/>
</dbReference>
<comment type="pathway">
    <text evidence="1">Amino-acid biosynthesis; L-phenylalanine biosynthesis; phenylpyruvate from prephenate: step 1/1.</text>
</comment>
<name>A0A1W1BQ30_9ZZZZ</name>
<keyword evidence="6 9" id="KW-0456">Lyase</keyword>
<dbReference type="EC" id="4.2.1.51" evidence="2"/>
<dbReference type="AlphaFoldDB" id="A0A1W1BQ30"/>
<evidence type="ECO:0000256" key="4">
    <source>
        <dbReference type="ARBA" id="ARBA00023141"/>
    </source>
</evidence>
<keyword evidence="5" id="KW-0584">Phenylalanine biosynthesis</keyword>
<dbReference type="CDD" id="cd13631">
    <property type="entry name" value="PBP2_Ct-PDT_like"/>
    <property type="match status" value="1"/>
</dbReference>
<dbReference type="PANTHER" id="PTHR21022:SF19">
    <property type="entry name" value="PREPHENATE DEHYDRATASE-RELATED"/>
    <property type="match status" value="1"/>
</dbReference>